<protein>
    <submittedName>
        <fullName evidence="3">Short chain dehydrogenase</fullName>
    </submittedName>
</protein>
<dbReference type="SUPFAM" id="SSF51735">
    <property type="entry name" value="NAD(P)-binding Rossmann-fold domains"/>
    <property type="match status" value="1"/>
</dbReference>
<dbReference type="InterPro" id="IPR002347">
    <property type="entry name" value="SDR_fam"/>
</dbReference>
<dbReference type="InterPro" id="IPR036291">
    <property type="entry name" value="NAD(P)-bd_dom_sf"/>
</dbReference>
<evidence type="ECO:0000256" key="2">
    <source>
        <dbReference type="ARBA" id="ARBA00023002"/>
    </source>
</evidence>
<dbReference type="EMBL" id="AY456696">
    <property type="protein sequence ID" value="AAS20054.1"/>
    <property type="molecule type" value="Genomic_DNA"/>
</dbReference>
<comment type="similarity">
    <text evidence="1">Belongs to the short-chain dehydrogenases/reductases (SDR) family.</text>
</comment>
<dbReference type="PANTHER" id="PTHR44169">
    <property type="entry name" value="NADPH-DEPENDENT 1-ACYLDIHYDROXYACETONE PHOSPHATE REDUCTASE"/>
    <property type="match status" value="1"/>
</dbReference>
<organism evidence="3">
    <name type="scientific">Paenarthrobacter aurescens</name>
    <name type="common">Arthrobacter aurescens</name>
    <dbReference type="NCBI Taxonomy" id="43663"/>
    <lineage>
        <taxon>Bacteria</taxon>
        <taxon>Bacillati</taxon>
        <taxon>Actinomycetota</taxon>
        <taxon>Actinomycetes</taxon>
        <taxon>Micrococcales</taxon>
        <taxon>Micrococcaceae</taxon>
        <taxon>Paenarthrobacter</taxon>
    </lineage>
</organism>
<dbReference type="PRINTS" id="PR00080">
    <property type="entry name" value="SDRFAMILY"/>
</dbReference>
<dbReference type="GO" id="GO:0016491">
    <property type="term" value="F:oxidoreductase activity"/>
    <property type="evidence" value="ECO:0007669"/>
    <property type="project" value="UniProtKB-KW"/>
</dbReference>
<keyword evidence="2" id="KW-0560">Oxidoreductase</keyword>
<dbReference type="InterPro" id="IPR020904">
    <property type="entry name" value="Sc_DH/Rdtase_CS"/>
</dbReference>
<evidence type="ECO:0000256" key="1">
    <source>
        <dbReference type="ARBA" id="ARBA00006484"/>
    </source>
</evidence>
<dbReference type="PRINTS" id="PR00081">
    <property type="entry name" value="GDHRDH"/>
</dbReference>
<proteinExistence type="inferred from homology"/>
<dbReference type="PANTHER" id="PTHR44169:SF6">
    <property type="entry name" value="NADPH-DEPENDENT 1-ACYLDIHYDROXYACETONE PHOSPHATE REDUCTASE"/>
    <property type="match status" value="1"/>
</dbReference>
<dbReference type="Gene3D" id="3.40.50.720">
    <property type="entry name" value="NAD(P)-binding Rossmann-like Domain"/>
    <property type="match status" value="1"/>
</dbReference>
<name>Q6SKB8_PAEAU</name>
<dbReference type="AlphaFoldDB" id="Q6SKB8"/>
<keyword evidence="3" id="KW-0614">Plasmid</keyword>
<dbReference type="Pfam" id="PF00106">
    <property type="entry name" value="adh_short"/>
    <property type="match status" value="1"/>
</dbReference>
<sequence length="147" mass="15105">MRNRLAAAAAGNFSAAGSGGIINLGSVVALAPEMFNAVYSATKAYVLSLTQTLASELSGSGVQLQALMPGVTRTEIWERSGTDASALPPSMIMEVGEMVDAALAGFDQGELVTIPSLPNAADWDTFVAARAALGANLSRNQAAARYK</sequence>
<dbReference type="CDD" id="cd05233">
    <property type="entry name" value="SDR_c"/>
    <property type="match status" value="1"/>
</dbReference>
<reference evidence="3" key="1">
    <citation type="journal article" date="2004" name="Appl. Environ. Microbiol.">
        <title>Arthrobacter aurescens TC1 atrazine catabolism genes trzN, atzB, and atzC are linked on a 160-kilobase region and are functional in Escherichia coli.</title>
        <authorList>
            <person name="Sajjaphan K."/>
            <person name="Shapir N."/>
            <person name="Wackett L.P."/>
            <person name="Palmer M."/>
            <person name="Blackmon B."/>
            <person name="Tomkins J."/>
            <person name="Sadowsky M.J."/>
        </authorList>
    </citation>
    <scope>NUCLEOTIDE SEQUENCE</scope>
    <source>
        <strain evidence="3">TC1</strain>
        <plasmid evidence="3">pAA1</plasmid>
    </source>
</reference>
<evidence type="ECO:0000313" key="3">
    <source>
        <dbReference type="EMBL" id="AAS20054.1"/>
    </source>
</evidence>
<dbReference type="PROSITE" id="PS00061">
    <property type="entry name" value="ADH_SHORT"/>
    <property type="match status" value="1"/>
</dbReference>
<accession>Q6SKB8</accession>
<geneLocation type="plasmid" evidence="3">
    <name>pAA1</name>
</geneLocation>